<dbReference type="EMBL" id="FWEW01000208">
    <property type="protein sequence ID" value="SLM34047.1"/>
    <property type="molecule type" value="Genomic_DNA"/>
</dbReference>
<sequence length="530" mass="59066">MDSLTSKSVSAERLAADCVDSMLSPKPGVLGYPNSAAQSTYYPNPITGEEVRMVSDTMVQNCIGVENTRIVKYPGADDGMAYTFDILQASIEKDGEPRLVGRLEAGVALSEAAKYCANEAQRQTLQKLQNSFRSGDLEAYREAQQIWVKDRSPKVEILFGFIEAYRDPYGTRAEFEGVVSVIDPEGSKALDALVERSQDFIAELPWVKDAAVDGKNGPFGSDLFEAPEYTSVHALTYCSSMVYLGINLPNFEDIRQTVGFKNVYIANRDQSLTNKELSYEVNAPSVHETERRRFLLHLQRSENQKIAIHELLGHGSGKLLSSASPAGVANFDVQNPPISPLTKRPIVTWYKKGETYNGVFGDLANSMEECRAECVGAYLMFKSELLAIFGYTEKSEVKASDCKHSMIISVYQHRKWGQAHGRGHFAMFRVLLAADNFMGLEVNKELKQLRVKIDETKLVYCGRKAMGDLLLHVHIHRCTADVEAAKNPKREIFVQANTVLEGDVVHVKEYDRTAEGVLQSWADRSFMLGL</sequence>
<name>A0A1W5CT68_9LECA</name>
<dbReference type="Proteomes" id="UP000192927">
    <property type="component" value="Unassembled WGS sequence"/>
</dbReference>
<dbReference type="InterPro" id="IPR039461">
    <property type="entry name" value="Peptidase_M49"/>
</dbReference>
<proteinExistence type="predicted"/>
<dbReference type="GO" id="GO:0005737">
    <property type="term" value="C:cytoplasm"/>
    <property type="evidence" value="ECO:0007669"/>
    <property type="project" value="TreeGrafter"/>
</dbReference>
<dbReference type="AlphaFoldDB" id="A0A1W5CT68"/>
<accession>A0A1W5CT68</accession>
<keyword evidence="4" id="KW-1185">Reference proteome</keyword>
<evidence type="ECO:0000256" key="1">
    <source>
        <dbReference type="ARBA" id="ARBA00022723"/>
    </source>
</evidence>
<evidence type="ECO:0000313" key="3">
    <source>
        <dbReference type="EMBL" id="SLM34047.1"/>
    </source>
</evidence>
<evidence type="ECO:0008006" key="5">
    <source>
        <dbReference type="Google" id="ProtNLM"/>
    </source>
</evidence>
<dbReference type="GO" id="GO:0008239">
    <property type="term" value="F:dipeptidyl-peptidase activity"/>
    <property type="evidence" value="ECO:0007669"/>
    <property type="project" value="TreeGrafter"/>
</dbReference>
<reference evidence="4" key="1">
    <citation type="submission" date="2017-03" db="EMBL/GenBank/DDBJ databases">
        <authorList>
            <person name="Sharma R."/>
            <person name="Thines M."/>
        </authorList>
    </citation>
    <scope>NUCLEOTIDE SEQUENCE [LARGE SCALE GENOMIC DNA]</scope>
</reference>
<dbReference type="GO" id="GO:0046872">
    <property type="term" value="F:metal ion binding"/>
    <property type="evidence" value="ECO:0007669"/>
    <property type="project" value="UniProtKB-KW"/>
</dbReference>
<dbReference type="PANTHER" id="PTHR23422:SF11">
    <property type="entry name" value="DIPEPTIDYL PEPTIDASE 3"/>
    <property type="match status" value="1"/>
</dbReference>
<organism evidence="3 4">
    <name type="scientific">Lasallia pustulata</name>
    <dbReference type="NCBI Taxonomy" id="136370"/>
    <lineage>
        <taxon>Eukaryota</taxon>
        <taxon>Fungi</taxon>
        <taxon>Dikarya</taxon>
        <taxon>Ascomycota</taxon>
        <taxon>Pezizomycotina</taxon>
        <taxon>Lecanoromycetes</taxon>
        <taxon>OSLEUM clade</taxon>
        <taxon>Umbilicariomycetidae</taxon>
        <taxon>Umbilicariales</taxon>
        <taxon>Umbilicariaceae</taxon>
        <taxon>Lasallia</taxon>
    </lineage>
</organism>
<dbReference type="Pfam" id="PF03571">
    <property type="entry name" value="Peptidase_M49"/>
    <property type="match status" value="1"/>
</dbReference>
<keyword evidence="2" id="KW-0378">Hydrolase</keyword>
<evidence type="ECO:0000313" key="4">
    <source>
        <dbReference type="Proteomes" id="UP000192927"/>
    </source>
</evidence>
<keyword evidence="1" id="KW-0479">Metal-binding</keyword>
<protein>
    <recommendedName>
        <fullName evidence="5">Dipeptidyl peptidase III</fullName>
    </recommendedName>
</protein>
<dbReference type="PANTHER" id="PTHR23422">
    <property type="entry name" value="DIPEPTIDYL PEPTIDASE III-RELATED"/>
    <property type="match status" value="1"/>
</dbReference>
<evidence type="ECO:0000256" key="2">
    <source>
        <dbReference type="ARBA" id="ARBA00022801"/>
    </source>
</evidence>
<dbReference type="Gene3D" id="3.30.540.30">
    <property type="match status" value="2"/>
</dbReference>